<gene>
    <name evidence="1" type="ORF">SDC9_110062</name>
</gene>
<evidence type="ECO:0000313" key="1">
    <source>
        <dbReference type="EMBL" id="MPM63182.1"/>
    </source>
</evidence>
<organism evidence="1">
    <name type="scientific">bioreactor metagenome</name>
    <dbReference type="NCBI Taxonomy" id="1076179"/>
    <lineage>
        <taxon>unclassified sequences</taxon>
        <taxon>metagenomes</taxon>
        <taxon>ecological metagenomes</taxon>
    </lineage>
</organism>
<dbReference type="AlphaFoldDB" id="A0A645BCX4"/>
<accession>A0A645BCX4</accession>
<sequence length="89" mass="10370">MPRNAVAKDGQYHWFKVGCTRLVPNGVLWMHWSWNVGLPLGKFFRADRPDREYDIYVSYKVTGPSYGAPGKDAMFIDRVLMFEAENNKR</sequence>
<comment type="caution">
    <text evidence="1">The sequence shown here is derived from an EMBL/GenBank/DDBJ whole genome shotgun (WGS) entry which is preliminary data.</text>
</comment>
<proteinExistence type="predicted"/>
<protein>
    <submittedName>
        <fullName evidence="1">Uncharacterized protein</fullName>
    </submittedName>
</protein>
<name>A0A645BCX4_9ZZZZ</name>
<dbReference type="EMBL" id="VSSQ01019265">
    <property type="protein sequence ID" value="MPM63182.1"/>
    <property type="molecule type" value="Genomic_DNA"/>
</dbReference>
<reference evidence="1" key="1">
    <citation type="submission" date="2019-08" db="EMBL/GenBank/DDBJ databases">
        <authorList>
            <person name="Kucharzyk K."/>
            <person name="Murdoch R.W."/>
            <person name="Higgins S."/>
            <person name="Loffler F."/>
        </authorList>
    </citation>
    <scope>NUCLEOTIDE SEQUENCE</scope>
</reference>